<dbReference type="GO" id="GO:0005829">
    <property type="term" value="C:cytosol"/>
    <property type="evidence" value="ECO:0007669"/>
    <property type="project" value="TreeGrafter"/>
</dbReference>
<dbReference type="EMBL" id="CP131062">
    <property type="protein sequence ID" value="WNY29263.1"/>
    <property type="molecule type" value="Genomic_DNA"/>
</dbReference>
<dbReference type="GeneID" id="85197954"/>
<dbReference type="InterPro" id="IPR052341">
    <property type="entry name" value="LOG_family_nucleotidases"/>
</dbReference>
<dbReference type="NCBIfam" id="TIGR00725">
    <property type="entry name" value="TIGR00725 family protein"/>
    <property type="match status" value="1"/>
</dbReference>
<name>A0AA96VAJ1_9EURY</name>
<dbReference type="SUPFAM" id="SSF102405">
    <property type="entry name" value="MCP/YpsA-like"/>
    <property type="match status" value="1"/>
</dbReference>
<protein>
    <recommendedName>
        <fullName evidence="3">TIGR00725 family protein</fullName>
    </recommendedName>
</protein>
<dbReference type="InterPro" id="IPR005268">
    <property type="entry name" value="CHP00725"/>
</dbReference>
<evidence type="ECO:0008006" key="3">
    <source>
        <dbReference type="Google" id="ProtNLM"/>
    </source>
</evidence>
<dbReference type="Pfam" id="PF18306">
    <property type="entry name" value="LDcluster4"/>
    <property type="match status" value="1"/>
</dbReference>
<dbReference type="AlphaFoldDB" id="A0AA96VAJ1"/>
<dbReference type="InterPro" id="IPR041164">
    <property type="entry name" value="LDcluster4"/>
</dbReference>
<dbReference type="Proteomes" id="UP001302662">
    <property type="component" value="Chromosome"/>
</dbReference>
<proteinExistence type="predicted"/>
<keyword evidence="2" id="KW-1185">Reference proteome</keyword>
<evidence type="ECO:0000313" key="1">
    <source>
        <dbReference type="EMBL" id="WNY29263.1"/>
    </source>
</evidence>
<dbReference type="RefSeq" id="WP_316559249.1">
    <property type="nucleotide sequence ID" value="NZ_CP131062.1"/>
</dbReference>
<reference evidence="1 2" key="1">
    <citation type="submission" date="2023-07" db="EMBL/GenBank/DDBJ databases">
        <title>Closed genome sequence of Methanimicrococcus sp. Es2.</title>
        <authorList>
            <person name="Protasov E."/>
            <person name="Platt K."/>
            <person name="Reeh H."/>
            <person name="Poehlein A."/>
            <person name="Daniel R."/>
            <person name="Brune A."/>
        </authorList>
    </citation>
    <scope>NUCLEOTIDE SEQUENCE [LARGE SCALE GENOMIC DNA]</scope>
    <source>
        <strain evidence="1 2">Es2</strain>
    </source>
</reference>
<dbReference type="KEGG" id="mees:MmiEs2_14880"/>
<dbReference type="PANTHER" id="PTHR43393">
    <property type="entry name" value="CYTOKININ RIBOSIDE 5'-MONOPHOSPHATE PHOSPHORIBOHYDROLASE"/>
    <property type="match status" value="1"/>
</dbReference>
<evidence type="ECO:0000313" key="2">
    <source>
        <dbReference type="Proteomes" id="UP001302662"/>
    </source>
</evidence>
<dbReference type="PANTHER" id="PTHR43393:SF3">
    <property type="entry name" value="LYSINE DECARBOXYLASE-LIKE PROTEIN"/>
    <property type="match status" value="1"/>
</dbReference>
<accession>A0AA96VAJ1</accession>
<sequence>MKKYTIAVVGDAFVDPNSEKYELAEKLGKALIDNGYRIVCGGLGGVMEAVSKGAFQSEYKEKGDVIGILPGFDKSSNEYIDISFSTGLDVIRNTIVANSDAVIAIGGGAGTLSEMAFAWTFHRLVIAYRIDGWSGKLADSKIDGRIRYPDIPDDRVYAVDNEIDSINFLSKLLPKYCRVYDGIKQSTRNNQ</sequence>
<gene>
    <name evidence="1" type="ORF">MmiEs2_14880</name>
</gene>
<organism evidence="1 2">
    <name type="scientific">Methanimicrococcus stummii</name>
    <dbReference type="NCBI Taxonomy" id="3028294"/>
    <lineage>
        <taxon>Archaea</taxon>
        <taxon>Methanobacteriati</taxon>
        <taxon>Methanobacteriota</taxon>
        <taxon>Stenosarchaea group</taxon>
        <taxon>Methanomicrobia</taxon>
        <taxon>Methanosarcinales</taxon>
        <taxon>Methanosarcinaceae</taxon>
        <taxon>Methanimicrococcus</taxon>
    </lineage>
</organism>
<dbReference type="Gene3D" id="3.40.50.450">
    <property type="match status" value="1"/>
</dbReference>